<evidence type="ECO:0000256" key="1">
    <source>
        <dbReference type="ARBA" id="ARBA00004123"/>
    </source>
</evidence>
<feature type="compositionally biased region" description="Basic residues" evidence="5">
    <location>
        <begin position="1"/>
        <end position="12"/>
    </location>
</feature>
<evidence type="ECO:0000259" key="6">
    <source>
        <dbReference type="Pfam" id="PF07842"/>
    </source>
</evidence>
<keyword evidence="8" id="KW-1185">Reference proteome</keyword>
<evidence type="ECO:0000256" key="5">
    <source>
        <dbReference type="SAM" id="MobiDB-lite"/>
    </source>
</evidence>
<keyword evidence="4" id="KW-0175">Coiled coil</keyword>
<feature type="region of interest" description="Disordered" evidence="5">
    <location>
        <begin position="1"/>
        <end position="177"/>
    </location>
</feature>
<proteinExistence type="inferred from homology"/>
<dbReference type="STRING" id="37546.A0A1B0FFG6"/>
<protein>
    <recommendedName>
        <fullName evidence="6">GCF C-terminal domain-containing protein</fullName>
    </recommendedName>
</protein>
<sequence length="933" mass="108246">MSLFRKPKKIQRRALTSTLDDEEEAANNDNQLEKMQDDAMDLEVQAPPPPQISSKVKKKKNHKEMKVKPSSSKDNNTTKSLLSFADEEEDGEVFQVRKSSHSKKVMRMLDKERRRKKKEERDTSTSIMAMDGYGEQSYHNRDTRENGSRLSITHSLGSTTTSIGGSTEHRKSNKDKIQTEIRTDDFVLVVKKSEPDIILNGRAALCAGRNDMSDDDEYDGDGNERNHADKHRFNKPDHLKKMLESGSIPDASMIHAARKRRQKAREQGDCAPIEEHKIDTKKGNRLTHEDLEEDNSDEEQRIDMNVITGVKEREERREQFYAVEKNCMCGKIYHIFVHYSHNDLYFFLDSDEDSDCETHEWENQQIRKGVTGAQLVNAQHESVLSRFMIKSSASLSNTLENEPTSKSTSTLLEQAYAKCTLEKPQQLLSSSKVKKDKTKSSSLRTPQEIREALETRLSKLQELNRAHQDDIEHIAREMKSLKLEEMDCKQKAPTAAAKYRFYQEIKCYVSDLIDCLNEKVPLINDLEKRMLQFFAKHHNFLIERRRQDVRDQAKEMAEAAKPSSSRRGVESEEQMRRATEREGRRTRRRCERERNDLLSSHLDGMSSDEETSDRYQEQFQNNLEMLDKEALDMLEDVNDEFCKVEIILKKFYAWRKTDYDSYKDAFVSLCLPKVLGPLVRLEILSWSPLLADYKDIEKLNWYPACMLYAWNEEETEATLKQDSDNNLVPTIIEKIILPKITEIVNQCWDPLSTTKTLRLIGFINRLGRDYPLKESSKQLQQLFNAILEKMKLALENDVFIPIFPKQVQENKTSFFQRQFCTGLKLFRNFLSWQGIVADKPLREMAINSLLNRYLLMALRVCSFNDAISKAYMIVNILPTAWLQPHMETSLESFIMHIKAIVDASDSTNPAFMQSVEKAKLILQRLHHSIKSLL</sequence>
<keyword evidence="3" id="KW-0539">Nucleus</keyword>
<dbReference type="PANTHER" id="PTHR12214:SF0">
    <property type="entry name" value="LD29489P"/>
    <property type="match status" value="1"/>
</dbReference>
<feature type="compositionally biased region" description="Basic and acidic residues" evidence="5">
    <location>
        <begin position="138"/>
        <end position="147"/>
    </location>
</feature>
<dbReference type="InterPro" id="IPR022783">
    <property type="entry name" value="GCFC_dom"/>
</dbReference>
<evidence type="ECO:0000256" key="4">
    <source>
        <dbReference type="SAM" id="Coils"/>
    </source>
</evidence>
<evidence type="ECO:0000313" key="8">
    <source>
        <dbReference type="Proteomes" id="UP000092444"/>
    </source>
</evidence>
<feature type="region of interest" description="Disordered" evidence="5">
    <location>
        <begin position="551"/>
        <end position="590"/>
    </location>
</feature>
<organism evidence="7 8">
    <name type="scientific">Glossina morsitans morsitans</name>
    <name type="common">Savannah tsetse fly</name>
    <dbReference type="NCBI Taxonomy" id="37546"/>
    <lineage>
        <taxon>Eukaryota</taxon>
        <taxon>Metazoa</taxon>
        <taxon>Ecdysozoa</taxon>
        <taxon>Arthropoda</taxon>
        <taxon>Hexapoda</taxon>
        <taxon>Insecta</taxon>
        <taxon>Pterygota</taxon>
        <taxon>Neoptera</taxon>
        <taxon>Endopterygota</taxon>
        <taxon>Diptera</taxon>
        <taxon>Brachycera</taxon>
        <taxon>Muscomorpha</taxon>
        <taxon>Hippoboscoidea</taxon>
        <taxon>Glossinidae</taxon>
        <taxon>Glossina</taxon>
    </lineage>
</organism>
<reference evidence="7" key="1">
    <citation type="submission" date="2020-05" db="UniProtKB">
        <authorList>
            <consortium name="EnsemblMetazoa"/>
        </authorList>
    </citation>
    <scope>IDENTIFICATION</scope>
    <source>
        <strain evidence="7">Yale</strain>
    </source>
</reference>
<dbReference type="GO" id="GO:0003677">
    <property type="term" value="F:DNA binding"/>
    <property type="evidence" value="ECO:0007669"/>
    <property type="project" value="InterPro"/>
</dbReference>
<feature type="compositionally biased region" description="Basic and acidic residues" evidence="5">
    <location>
        <begin position="167"/>
        <end position="177"/>
    </location>
</feature>
<dbReference type="PANTHER" id="PTHR12214">
    <property type="entry name" value="GC-RICH SEQUENCE DNA-BINDING FACTOR"/>
    <property type="match status" value="1"/>
</dbReference>
<feature type="compositionally biased region" description="Basic and acidic residues" evidence="5">
    <location>
        <begin position="264"/>
        <end position="289"/>
    </location>
</feature>
<dbReference type="EnsemblMetazoa" id="GMOY002347-RA">
    <property type="protein sequence ID" value="GMOY002347-PA"/>
    <property type="gene ID" value="GMOY002347"/>
</dbReference>
<evidence type="ECO:0000256" key="2">
    <source>
        <dbReference type="ARBA" id="ARBA00010801"/>
    </source>
</evidence>
<dbReference type="Proteomes" id="UP000092444">
    <property type="component" value="Unassembled WGS sequence"/>
</dbReference>
<evidence type="ECO:0000313" key="7">
    <source>
        <dbReference type="EnsemblMetazoa" id="GMOY002347-PA"/>
    </source>
</evidence>
<name>A0A1B0FFG6_GLOMM</name>
<accession>A0A1B0FFG6</accession>
<feature type="compositionally biased region" description="Basic residues" evidence="5">
    <location>
        <begin position="55"/>
        <end position="65"/>
    </location>
</feature>
<feature type="compositionally biased region" description="Basic and acidic residues" evidence="5">
    <location>
        <begin position="234"/>
        <end position="243"/>
    </location>
</feature>
<comment type="similarity">
    <text evidence="2">Belongs to the GCF family.</text>
</comment>
<feature type="region of interest" description="Disordered" evidence="5">
    <location>
        <begin position="208"/>
        <end position="297"/>
    </location>
</feature>
<feature type="compositionally biased region" description="Polar residues" evidence="5">
    <location>
        <begin position="70"/>
        <end position="81"/>
    </location>
</feature>
<dbReference type="GO" id="GO:0000398">
    <property type="term" value="P:mRNA splicing, via spliceosome"/>
    <property type="evidence" value="ECO:0007669"/>
    <property type="project" value="InterPro"/>
</dbReference>
<feature type="compositionally biased region" description="Low complexity" evidence="5">
    <location>
        <begin position="150"/>
        <end position="166"/>
    </location>
</feature>
<dbReference type="EMBL" id="CCAG010003162">
    <property type="status" value="NOT_ANNOTATED_CDS"/>
    <property type="molecule type" value="Genomic_DNA"/>
</dbReference>
<dbReference type="VEuPathDB" id="VectorBase:GMOY002347"/>
<dbReference type="InterPro" id="IPR012890">
    <property type="entry name" value="GCFC2-like"/>
</dbReference>
<comment type="subcellular location">
    <subcellularLocation>
        <location evidence="1">Nucleus</location>
    </subcellularLocation>
</comment>
<dbReference type="PhylomeDB" id="A0A1B0FFG6"/>
<dbReference type="AlphaFoldDB" id="A0A1B0FFG6"/>
<evidence type="ECO:0000256" key="3">
    <source>
        <dbReference type="ARBA" id="ARBA00023242"/>
    </source>
</evidence>
<feature type="coiled-coil region" evidence="4">
    <location>
        <begin position="450"/>
        <end position="484"/>
    </location>
</feature>
<feature type="compositionally biased region" description="Basic and acidic residues" evidence="5">
    <location>
        <begin position="567"/>
        <end position="583"/>
    </location>
</feature>
<dbReference type="Pfam" id="PF07842">
    <property type="entry name" value="GCFC"/>
    <property type="match status" value="1"/>
</dbReference>
<dbReference type="GO" id="GO:0005634">
    <property type="term" value="C:nucleus"/>
    <property type="evidence" value="ECO:0007669"/>
    <property type="project" value="UniProtKB-SubCell"/>
</dbReference>
<feature type="domain" description="GCF C-terminal" evidence="6">
    <location>
        <begin position="645"/>
        <end position="854"/>
    </location>
</feature>